<reference evidence="3" key="1">
    <citation type="submission" date="2016-10" db="EMBL/GenBank/DDBJ databases">
        <authorList>
            <person name="Varghese N."/>
            <person name="Submissions S."/>
        </authorList>
    </citation>
    <scope>NUCLEOTIDE SEQUENCE [LARGE SCALE GENOMIC DNA]</scope>
    <source>
        <strain evidence="3">DSM 17071</strain>
    </source>
</reference>
<feature type="domain" description="ABC-three component systems C-terminal" evidence="1">
    <location>
        <begin position="271"/>
        <end position="403"/>
    </location>
</feature>
<keyword evidence="3" id="KW-1185">Reference proteome</keyword>
<organism evidence="2 3">
    <name type="scientific">Chryseobacterium taeanense</name>
    <dbReference type="NCBI Taxonomy" id="311334"/>
    <lineage>
        <taxon>Bacteria</taxon>
        <taxon>Pseudomonadati</taxon>
        <taxon>Bacteroidota</taxon>
        <taxon>Flavobacteriia</taxon>
        <taxon>Flavobacteriales</taxon>
        <taxon>Weeksellaceae</taxon>
        <taxon>Chryseobacterium group</taxon>
        <taxon>Chryseobacterium</taxon>
    </lineage>
</organism>
<dbReference type="RefSeq" id="WP_089856752.1">
    <property type="nucleotide sequence ID" value="NZ_FNDW01000004.1"/>
</dbReference>
<dbReference type="AlphaFoldDB" id="A0A1G8HXA7"/>
<gene>
    <name evidence="2" type="ORF">SAMN05421846_104114</name>
</gene>
<dbReference type="EMBL" id="FNDW01000004">
    <property type="protein sequence ID" value="SDI11273.1"/>
    <property type="molecule type" value="Genomic_DNA"/>
</dbReference>
<dbReference type="OrthoDB" id="2786695at2"/>
<evidence type="ECO:0000313" key="2">
    <source>
        <dbReference type="EMBL" id="SDI11273.1"/>
    </source>
</evidence>
<protein>
    <recommendedName>
        <fullName evidence="1">ABC-three component systems C-terminal domain-containing protein</fullName>
    </recommendedName>
</protein>
<proteinExistence type="predicted"/>
<dbReference type="STRING" id="311334.SAMN05421846_104114"/>
<dbReference type="Pfam" id="PF20283">
    <property type="entry name" value="CTD7"/>
    <property type="match status" value="1"/>
</dbReference>
<dbReference type="InterPro" id="IPR046913">
    <property type="entry name" value="ABC-3C_CTD7"/>
</dbReference>
<name>A0A1G8HXA7_9FLAO</name>
<sequence>MTDSAVGSISGYLFQFERALFLLCNLEEKTQSISIEKIDDIAAHSEEGSILLLEQDKHSILESGSTFKDTEYALWRTIQLWIQKLQTGVITSNTKLYCSTNKEISDTSLLKFIVKNNFEDVKKIIQDLRNSQQKKLDGYKTKSGKKGNTISQILNLIDFALANEKELEIICKNVETKESTNIKKSIITKLHIDSYTEQQQDKIYEELFGWLTTTCFYNWKSSQHAEFTKLQFSERLKLCLGSSSIVNAIFRAKKDINILPIDIESKKDEIFVQQINLLNINSKSKEHFITNSIEDFIRYEIEHTHIISTGNLTREDFIDFLQNCKIEWENHLYSTISKEIHEYSDDELGQLGFQIYTYIIKDLKMKFKFDIGFNIENMYVKNGSFLKLSNIPEIGWHPNWEKLLEDDKKS</sequence>
<evidence type="ECO:0000313" key="3">
    <source>
        <dbReference type="Proteomes" id="UP000198869"/>
    </source>
</evidence>
<dbReference type="Proteomes" id="UP000198869">
    <property type="component" value="Unassembled WGS sequence"/>
</dbReference>
<accession>A0A1G8HXA7</accession>
<evidence type="ECO:0000259" key="1">
    <source>
        <dbReference type="Pfam" id="PF20283"/>
    </source>
</evidence>